<name>A0AA48LAD3_9TREE</name>
<keyword evidence="5" id="KW-1185">Reference proteome</keyword>
<evidence type="ECO:0000256" key="1">
    <source>
        <dbReference type="ARBA" id="ARBA00009003"/>
    </source>
</evidence>
<dbReference type="InterPro" id="IPR029044">
    <property type="entry name" value="Nucleotide-diphossugar_trans"/>
</dbReference>
<accession>A0AA48LAD3</accession>
<organism evidence="4 5">
    <name type="scientific">Cutaneotrichosporon cavernicola</name>
    <dbReference type="NCBI Taxonomy" id="279322"/>
    <lineage>
        <taxon>Eukaryota</taxon>
        <taxon>Fungi</taxon>
        <taxon>Dikarya</taxon>
        <taxon>Basidiomycota</taxon>
        <taxon>Agaricomycotina</taxon>
        <taxon>Tremellomycetes</taxon>
        <taxon>Trichosporonales</taxon>
        <taxon>Trichosporonaceae</taxon>
        <taxon>Cutaneotrichosporon</taxon>
    </lineage>
</organism>
<dbReference type="RefSeq" id="XP_060460178.1">
    <property type="nucleotide sequence ID" value="XM_060603934.1"/>
</dbReference>
<reference evidence="4" key="1">
    <citation type="journal article" date="2023" name="BMC Genomics">
        <title>Chromosome-level genome assemblies of Cutaneotrichosporon spp. (Trichosporonales, Basidiomycota) reveal imbalanced evolution between nucleotide sequences and chromosome synteny.</title>
        <authorList>
            <person name="Kobayashi Y."/>
            <person name="Kayamori A."/>
            <person name="Aoki K."/>
            <person name="Shiwa Y."/>
            <person name="Matsutani M."/>
            <person name="Fujita N."/>
            <person name="Sugita T."/>
            <person name="Iwasaki W."/>
            <person name="Tanaka N."/>
            <person name="Takashima M."/>
        </authorList>
    </citation>
    <scope>NUCLEOTIDE SEQUENCE</scope>
    <source>
        <strain evidence="4">HIS019</strain>
    </source>
</reference>
<keyword evidence="3" id="KW-1133">Transmembrane helix</keyword>
<evidence type="ECO:0000313" key="5">
    <source>
        <dbReference type="Proteomes" id="UP001233271"/>
    </source>
</evidence>
<dbReference type="SUPFAM" id="SSF53448">
    <property type="entry name" value="Nucleotide-diphospho-sugar transferases"/>
    <property type="match status" value="1"/>
</dbReference>
<dbReference type="GO" id="GO:0006688">
    <property type="term" value="P:glycosphingolipid biosynthetic process"/>
    <property type="evidence" value="ECO:0007669"/>
    <property type="project" value="TreeGrafter"/>
</dbReference>
<keyword evidence="3" id="KW-0472">Membrane</keyword>
<dbReference type="Gene3D" id="3.90.550.20">
    <property type="match status" value="1"/>
</dbReference>
<dbReference type="InterPro" id="IPR007577">
    <property type="entry name" value="GlycoTrfase_DXD_sugar-bd_CS"/>
</dbReference>
<evidence type="ECO:0000313" key="4">
    <source>
        <dbReference type="EMBL" id="BEI94913.1"/>
    </source>
</evidence>
<dbReference type="InterPro" id="IPR051981">
    <property type="entry name" value="Glycosyltransf_32"/>
</dbReference>
<dbReference type="EMBL" id="AP028219">
    <property type="protein sequence ID" value="BEI94913.1"/>
    <property type="molecule type" value="Genomic_DNA"/>
</dbReference>
<dbReference type="PANTHER" id="PTHR12042">
    <property type="entry name" value="LACTOSYLCERAMIDE 4-ALPHA-GALACTOSYLTRANSFERASE ALPHA- 1,4-GALACTOSYLTRANSFERASE"/>
    <property type="match status" value="1"/>
</dbReference>
<keyword evidence="3" id="KW-0812">Transmembrane</keyword>
<feature type="region of interest" description="Disordered" evidence="2">
    <location>
        <begin position="18"/>
        <end position="49"/>
    </location>
</feature>
<dbReference type="Proteomes" id="UP001233271">
    <property type="component" value="Chromosome 7b"/>
</dbReference>
<dbReference type="Pfam" id="PF04488">
    <property type="entry name" value="Gly_transf_sug"/>
    <property type="match status" value="1"/>
</dbReference>
<dbReference type="KEGG" id="ccac:CcaHIS019_0704940"/>
<evidence type="ECO:0000256" key="2">
    <source>
        <dbReference type="SAM" id="MobiDB-lite"/>
    </source>
</evidence>
<feature type="transmembrane region" description="Helical" evidence="3">
    <location>
        <begin position="73"/>
        <end position="91"/>
    </location>
</feature>
<dbReference type="GO" id="GO:0016758">
    <property type="term" value="F:hexosyltransferase activity"/>
    <property type="evidence" value="ECO:0007669"/>
    <property type="project" value="TreeGrafter"/>
</dbReference>
<proteinExistence type="inferred from homology"/>
<sequence>MTSFTSAAYDTDAEAMLRKQASSPISPTTPLPFAPKRRRQPGGGYLPLHKRRRNSLLGVPLNLPRSAQGRRRAAFLLFLILLIIWALYYVFTTYEFQFEMSVYSRKWVSAEFDGILPLKGCFDNASPSYNVTRETSHMLSPGISLRRGMTCYDFASTVQPPSKAENLLYHTYWRTDLRDFGVRQAATIEAFLASQPHASSRLILWSNGAKSLRQSPYVRPFLDAWGHVFEVRQADLMELAVDTELDGLLGSVYDARGWVDGDALRLLLLYHYGGIWMDMDMLLTRDLHTLAETEFVGQWDCYDKPYFQMNGAVMHFRKHSPYLCEAFHIMATSPFPRPASFGWGSHLYAKLHRALIAGGVRPFAVLPWCFTDPRNCRTDIRFPDPFEADPSMWGGREWEGESPNGREILESKMRNVFAIHLHNQWDKDLAEGGYIERLLVKCRERIEGIVRQANRE</sequence>
<evidence type="ECO:0000256" key="3">
    <source>
        <dbReference type="SAM" id="Phobius"/>
    </source>
</evidence>
<dbReference type="AlphaFoldDB" id="A0AA48LAD3"/>
<dbReference type="GO" id="GO:0016020">
    <property type="term" value="C:membrane"/>
    <property type="evidence" value="ECO:0007669"/>
    <property type="project" value="GOC"/>
</dbReference>
<dbReference type="GeneID" id="85498783"/>
<evidence type="ECO:0008006" key="6">
    <source>
        <dbReference type="Google" id="ProtNLM"/>
    </source>
</evidence>
<comment type="similarity">
    <text evidence="1">Belongs to the glycosyltransferase 32 family.</text>
</comment>
<protein>
    <recommendedName>
        <fullName evidence="6">Glycosyltransferase family 32 protein</fullName>
    </recommendedName>
</protein>
<gene>
    <name evidence="4" type="ORF">CcaverHIS019_0704940</name>
</gene>
<dbReference type="PANTHER" id="PTHR12042:SF21">
    <property type="entry name" value="ALPHA1,4-GALACTOSYLTRANSFERASE 1-RELATED"/>
    <property type="match status" value="1"/>
</dbReference>